<protein>
    <submittedName>
        <fullName evidence="5">Diguanylate cyclase</fullName>
        <ecNumber evidence="5">2.7.7.65</ecNumber>
    </submittedName>
</protein>
<dbReference type="AlphaFoldDB" id="A0A9E3H509"/>
<dbReference type="SUPFAM" id="SSF55073">
    <property type="entry name" value="Nucleotide cyclase"/>
    <property type="match status" value="1"/>
</dbReference>
<dbReference type="SMART" id="SM00086">
    <property type="entry name" value="PAC"/>
    <property type="match status" value="3"/>
</dbReference>
<feature type="domain" description="PAS" evidence="2">
    <location>
        <begin position="269"/>
        <end position="345"/>
    </location>
</feature>
<dbReference type="Pfam" id="PF08448">
    <property type="entry name" value="PAS_4"/>
    <property type="match status" value="1"/>
</dbReference>
<dbReference type="CDD" id="cd00130">
    <property type="entry name" value="PAS"/>
    <property type="match status" value="2"/>
</dbReference>
<evidence type="ECO:0000259" key="3">
    <source>
        <dbReference type="PROSITE" id="PS50113"/>
    </source>
</evidence>
<dbReference type="InterPro" id="IPR043128">
    <property type="entry name" value="Rev_trsase/Diguanyl_cyclase"/>
</dbReference>
<dbReference type="InterPro" id="IPR013655">
    <property type="entry name" value="PAS_fold_3"/>
</dbReference>
<dbReference type="GO" id="GO:0043709">
    <property type="term" value="P:cell adhesion involved in single-species biofilm formation"/>
    <property type="evidence" value="ECO:0007669"/>
    <property type="project" value="TreeGrafter"/>
</dbReference>
<evidence type="ECO:0000313" key="6">
    <source>
        <dbReference type="Proteomes" id="UP000813215"/>
    </source>
</evidence>
<dbReference type="InterPro" id="IPR013656">
    <property type="entry name" value="PAS_4"/>
</dbReference>
<dbReference type="PROSITE" id="PS50113">
    <property type="entry name" value="PAC"/>
    <property type="match status" value="3"/>
</dbReference>
<dbReference type="Pfam" id="PF08447">
    <property type="entry name" value="PAS_3"/>
    <property type="match status" value="1"/>
</dbReference>
<dbReference type="NCBIfam" id="TIGR00254">
    <property type="entry name" value="GGDEF"/>
    <property type="match status" value="1"/>
</dbReference>
<dbReference type="PANTHER" id="PTHR45138:SF9">
    <property type="entry name" value="DIGUANYLATE CYCLASE DGCM-RELATED"/>
    <property type="match status" value="1"/>
</dbReference>
<feature type="domain" description="PAC" evidence="3">
    <location>
        <begin position="217"/>
        <end position="268"/>
    </location>
</feature>
<dbReference type="InterPro" id="IPR001610">
    <property type="entry name" value="PAC"/>
</dbReference>
<dbReference type="PANTHER" id="PTHR45138">
    <property type="entry name" value="REGULATORY COMPONENTS OF SENSORY TRANSDUCTION SYSTEM"/>
    <property type="match status" value="1"/>
</dbReference>
<feature type="domain" description="PAS" evidence="2">
    <location>
        <begin position="150"/>
        <end position="201"/>
    </location>
</feature>
<dbReference type="Pfam" id="PF00990">
    <property type="entry name" value="GGDEF"/>
    <property type="match status" value="1"/>
</dbReference>
<dbReference type="InterPro" id="IPR050469">
    <property type="entry name" value="Diguanylate_Cyclase"/>
</dbReference>
<accession>A0A9E3H509</accession>
<dbReference type="SUPFAM" id="SSF55785">
    <property type="entry name" value="PYP-like sensor domain (PAS domain)"/>
    <property type="match status" value="3"/>
</dbReference>
<dbReference type="NCBIfam" id="TIGR00229">
    <property type="entry name" value="sensory_box"/>
    <property type="match status" value="3"/>
</dbReference>
<keyword evidence="5" id="KW-0808">Transferase</keyword>
<dbReference type="GO" id="GO:0052621">
    <property type="term" value="F:diguanylate cyclase activity"/>
    <property type="evidence" value="ECO:0007669"/>
    <property type="project" value="UniProtKB-EC"/>
</dbReference>
<dbReference type="InterPro" id="IPR000160">
    <property type="entry name" value="GGDEF_dom"/>
</dbReference>
<evidence type="ECO:0000256" key="1">
    <source>
        <dbReference type="SAM" id="Coils"/>
    </source>
</evidence>
<sequence length="612" mass="68613">MSAILPLAENRLYQLLELLPLGVAIIEKDGNYSYINQTGQKLLGSGKIINLPSEQIAIAYQIYRAGTKELYPSIQLPSVQALAGKAADADDLEIHRQGKAIALQMKVIPIFDDRGEVTYAIATLQDITKSKQTEQNITDIKLAEEVLKQSEEYLRTVVNNFPLILWAMDKNGVFTLSEGKGLEGLGLKPGEAVGHSVFDMYGDLPEVVAAFRNSLTTGVPYYVTATTNGCTLEGMANPFYDHQGNIQGMIGVSMDITARKDAEEALKKSEAQFRKLAENVPGMIFRYILHPNGSNECTYLSPRCQDIYEIEPEIVIQDSQRMWSLIHPDDSLTIQALIAESLHKPQSVNFEHRIVTPSGRIKWVQVIAQAELQANGDSIWDGVVIDITERKHTEELLADYNRTLEQQVRERTIALEQEIWERKRAEDIAKTAEIALRQANLELERLVTLDGLTQVANRRRFDEYLSQEWRRTARELQYLALILCDVDYFKSYNDHYGHQAGDACLKNIAAAMRNTLKRPADLVARYGGEEFAIILPYTAVQGAVAVAQAIQKAIKLLRLLHLQSQVSNFITLSFGVSSVIPTHNLKPETLIKTADEALYQAKKQGRDRIVCI</sequence>
<dbReference type="Gene3D" id="3.30.450.20">
    <property type="entry name" value="PAS domain"/>
    <property type="match status" value="3"/>
</dbReference>
<feature type="coiled-coil region" evidence="1">
    <location>
        <begin position="390"/>
        <end position="449"/>
    </location>
</feature>
<dbReference type="InterPro" id="IPR000700">
    <property type="entry name" value="PAS-assoc_C"/>
</dbReference>
<dbReference type="SMART" id="SM00267">
    <property type="entry name" value="GGDEF"/>
    <property type="match status" value="1"/>
</dbReference>
<dbReference type="InterPro" id="IPR000014">
    <property type="entry name" value="PAS"/>
</dbReference>
<reference evidence="5" key="2">
    <citation type="journal article" date="2022" name="Microbiol. Resour. Announc.">
        <title>Metagenome Sequencing to Explore Phylogenomics of Terrestrial Cyanobacteria.</title>
        <authorList>
            <person name="Ward R.D."/>
            <person name="Stajich J.E."/>
            <person name="Johansen J.R."/>
            <person name="Huntemann M."/>
            <person name="Clum A."/>
            <person name="Foster B."/>
            <person name="Foster B."/>
            <person name="Roux S."/>
            <person name="Palaniappan K."/>
            <person name="Varghese N."/>
            <person name="Mukherjee S."/>
            <person name="Reddy T.B.K."/>
            <person name="Daum C."/>
            <person name="Copeland A."/>
            <person name="Chen I.A."/>
            <person name="Ivanova N.N."/>
            <person name="Kyrpides N.C."/>
            <person name="Shapiro N."/>
            <person name="Eloe-Fadrosh E.A."/>
            <person name="Pietrasiak N."/>
        </authorList>
    </citation>
    <scope>NUCLEOTIDE SEQUENCE</scope>
    <source>
        <strain evidence="5">HA4357-MV3</strain>
    </source>
</reference>
<comment type="caution">
    <text evidence="5">The sequence shown here is derived from an EMBL/GenBank/DDBJ whole genome shotgun (WGS) entry which is preliminary data.</text>
</comment>
<evidence type="ECO:0000259" key="2">
    <source>
        <dbReference type="PROSITE" id="PS50112"/>
    </source>
</evidence>
<dbReference type="FunFam" id="3.30.70.270:FF:000001">
    <property type="entry name" value="Diguanylate cyclase domain protein"/>
    <property type="match status" value="1"/>
</dbReference>
<dbReference type="GO" id="GO:0005886">
    <property type="term" value="C:plasma membrane"/>
    <property type="evidence" value="ECO:0007669"/>
    <property type="project" value="TreeGrafter"/>
</dbReference>
<reference evidence="5" key="1">
    <citation type="submission" date="2021-05" db="EMBL/GenBank/DDBJ databases">
        <authorList>
            <person name="Pietrasiak N."/>
            <person name="Ward R."/>
            <person name="Stajich J.E."/>
            <person name="Kurbessoian T."/>
        </authorList>
    </citation>
    <scope>NUCLEOTIDE SEQUENCE</scope>
    <source>
        <strain evidence="5">HA4357-MV3</strain>
    </source>
</reference>
<dbReference type="GO" id="GO:1902201">
    <property type="term" value="P:negative regulation of bacterial-type flagellum-dependent cell motility"/>
    <property type="evidence" value="ECO:0007669"/>
    <property type="project" value="TreeGrafter"/>
</dbReference>
<dbReference type="InterPro" id="IPR029787">
    <property type="entry name" value="Nucleotide_cyclase"/>
</dbReference>
<dbReference type="Proteomes" id="UP000813215">
    <property type="component" value="Unassembled WGS sequence"/>
</dbReference>
<dbReference type="InterPro" id="IPR035965">
    <property type="entry name" value="PAS-like_dom_sf"/>
</dbReference>
<dbReference type="PROSITE" id="PS50112">
    <property type="entry name" value="PAS"/>
    <property type="match status" value="3"/>
</dbReference>
<evidence type="ECO:0000313" key="5">
    <source>
        <dbReference type="EMBL" id="MBW4430681.1"/>
    </source>
</evidence>
<organism evidence="5 6">
    <name type="scientific">Pelatocladus maniniholoensis HA4357-MV3</name>
    <dbReference type="NCBI Taxonomy" id="1117104"/>
    <lineage>
        <taxon>Bacteria</taxon>
        <taxon>Bacillati</taxon>
        <taxon>Cyanobacteriota</taxon>
        <taxon>Cyanophyceae</taxon>
        <taxon>Nostocales</taxon>
        <taxon>Nostocaceae</taxon>
        <taxon>Pelatocladus</taxon>
    </lineage>
</organism>
<dbReference type="Gene3D" id="3.30.70.270">
    <property type="match status" value="1"/>
</dbReference>
<proteinExistence type="predicted"/>
<name>A0A9E3H509_9NOST</name>
<feature type="domain" description="PAS" evidence="2">
    <location>
        <begin position="8"/>
        <end position="44"/>
    </location>
</feature>
<dbReference type="CDD" id="cd01949">
    <property type="entry name" value="GGDEF"/>
    <property type="match status" value="1"/>
</dbReference>
<feature type="domain" description="GGDEF" evidence="4">
    <location>
        <begin position="477"/>
        <end position="612"/>
    </location>
</feature>
<dbReference type="EMBL" id="JAHHHW010000024">
    <property type="protein sequence ID" value="MBW4430681.1"/>
    <property type="molecule type" value="Genomic_DNA"/>
</dbReference>
<gene>
    <name evidence="5" type="ORF">KME28_02695</name>
</gene>
<keyword evidence="5" id="KW-0548">Nucleotidyltransferase</keyword>
<feature type="domain" description="PAC" evidence="3">
    <location>
        <begin position="348"/>
        <end position="399"/>
    </location>
</feature>
<dbReference type="PROSITE" id="PS50887">
    <property type="entry name" value="GGDEF"/>
    <property type="match status" value="1"/>
</dbReference>
<feature type="domain" description="PAC" evidence="3">
    <location>
        <begin position="87"/>
        <end position="139"/>
    </location>
</feature>
<evidence type="ECO:0000259" key="4">
    <source>
        <dbReference type="PROSITE" id="PS50887"/>
    </source>
</evidence>
<dbReference type="EC" id="2.7.7.65" evidence="5"/>
<dbReference type="SMART" id="SM00091">
    <property type="entry name" value="PAS"/>
    <property type="match status" value="3"/>
</dbReference>
<keyword evidence="1" id="KW-0175">Coiled coil</keyword>